<comment type="pathway">
    <text evidence="2">Glycolipid biosynthesis; glycosylphosphatidylinositol-anchor biosynthesis.</text>
</comment>
<dbReference type="Pfam" id="PF10510">
    <property type="entry name" value="PIG-S"/>
    <property type="match status" value="1"/>
</dbReference>
<comment type="caution">
    <text evidence="11">The sequence shown here is derived from an EMBL/GenBank/DDBJ whole genome shotgun (WGS) entry which is preliminary data.</text>
</comment>
<keyword evidence="7 10" id="KW-1133">Transmembrane helix</keyword>
<comment type="subcellular location">
    <subcellularLocation>
        <location evidence="1">Endoplasmic reticulum membrane</location>
        <topology evidence="1">Multi-pass membrane protein</topology>
    </subcellularLocation>
</comment>
<name>A0A482WQF2_LAOST</name>
<dbReference type="UniPathway" id="UPA00196"/>
<reference evidence="11 12" key="1">
    <citation type="journal article" date="2017" name="Gigascience">
        <title>Genome sequence of the small brown planthopper, Laodelphax striatellus.</title>
        <authorList>
            <person name="Zhu J."/>
            <person name="Jiang F."/>
            <person name="Wang X."/>
            <person name="Yang P."/>
            <person name="Bao Y."/>
            <person name="Zhao W."/>
            <person name="Wang W."/>
            <person name="Lu H."/>
            <person name="Wang Q."/>
            <person name="Cui N."/>
            <person name="Li J."/>
            <person name="Chen X."/>
            <person name="Luo L."/>
            <person name="Yu J."/>
            <person name="Kang L."/>
            <person name="Cui F."/>
        </authorList>
    </citation>
    <scope>NUCLEOTIDE SEQUENCE [LARGE SCALE GENOMIC DNA]</scope>
    <source>
        <strain evidence="11">Lst14</strain>
    </source>
</reference>
<keyword evidence="12" id="KW-1185">Reference proteome</keyword>
<dbReference type="OrthoDB" id="28748at2759"/>
<dbReference type="InterPro" id="IPR019540">
    <property type="entry name" value="PtdIno-glycan_biosynth_class_S"/>
</dbReference>
<dbReference type="PANTHER" id="PTHR21072:SF13">
    <property type="entry name" value="GPI TRANSAMIDASE COMPONENT PIG-S"/>
    <property type="match status" value="1"/>
</dbReference>
<dbReference type="SMR" id="A0A482WQF2"/>
<evidence type="ECO:0000256" key="4">
    <source>
        <dbReference type="ARBA" id="ARBA00022502"/>
    </source>
</evidence>
<dbReference type="InParanoid" id="A0A482WQF2"/>
<evidence type="ECO:0000313" key="11">
    <source>
        <dbReference type="EMBL" id="RZF35754.1"/>
    </source>
</evidence>
<feature type="transmembrane region" description="Helical" evidence="10">
    <location>
        <begin position="12"/>
        <end position="30"/>
    </location>
</feature>
<dbReference type="PANTHER" id="PTHR21072">
    <property type="entry name" value="GPI TRANSAMIDASE COMPONENT PIG-S"/>
    <property type="match status" value="1"/>
</dbReference>
<keyword evidence="5 10" id="KW-0812">Transmembrane</keyword>
<dbReference type="GO" id="GO:0006506">
    <property type="term" value="P:GPI anchor biosynthetic process"/>
    <property type="evidence" value="ECO:0007669"/>
    <property type="project" value="UniProtKB-UniPathway"/>
</dbReference>
<evidence type="ECO:0000256" key="6">
    <source>
        <dbReference type="ARBA" id="ARBA00022824"/>
    </source>
</evidence>
<dbReference type="GO" id="GO:0016255">
    <property type="term" value="P:attachment of GPI anchor to protein"/>
    <property type="evidence" value="ECO:0007669"/>
    <property type="project" value="InterPro"/>
</dbReference>
<keyword evidence="9" id="KW-0325">Glycoprotein</keyword>
<evidence type="ECO:0000313" key="12">
    <source>
        <dbReference type="Proteomes" id="UP000291343"/>
    </source>
</evidence>
<sequence length="518" mass="58657">MAEKESEKLRMGAALSFAVIILVIGIPLWWKTTEVYRVPLPNDRIAQLKQFDYKISMSIYVSSLHSDSAIILELNNTLKDTRMFNFKFKSVDLSIDRTNVMDIEKQSSIHPTVPGEILLIEMPEKYMDSNVVVGNHRSIYFATNHLSKVVKVLNTWILQSEDLLNTVQSALTHRSINQMQKRVVKQESRVRASPEYDLIFSTISPQPEKVKFDYDQAAAVTNFFAPLISQLSPIANHRLKSQWLYFVELGQQPKLDARNNYILTHDQLPHIISPLEKKLGSGVSTHPCLHFVTYTSLCEEAPLFIKAKNGSLVDAVFSPRWGGIQLLNPSKEHCDGSKYLSPPVSKLMATFLIQLRVLLGITDQYNSIAGAIILPLPSVKLRDWELDVLFRFRTVEQMSLAQMTLQSLSQLLEEISNIVINEEVGASVSDAVYHVELGQSALHEGNLEAALRHSKKAYQSAENAFTHPSLLALLYFPDDQKYAVYIPLFIPIMIPVLLSMKSVSFWKRVLRGKSEKTD</sequence>
<protein>
    <recommendedName>
        <fullName evidence="13">GPI transamidase component PIG-S</fullName>
    </recommendedName>
</protein>
<evidence type="ECO:0000256" key="8">
    <source>
        <dbReference type="ARBA" id="ARBA00023136"/>
    </source>
</evidence>
<evidence type="ECO:0000256" key="9">
    <source>
        <dbReference type="ARBA" id="ARBA00023180"/>
    </source>
</evidence>
<keyword evidence="6" id="KW-0256">Endoplasmic reticulum</keyword>
<evidence type="ECO:0000256" key="3">
    <source>
        <dbReference type="ARBA" id="ARBA00005316"/>
    </source>
</evidence>
<dbReference type="FunCoup" id="A0A482WQF2">
    <property type="interactions" value="1938"/>
</dbReference>
<dbReference type="GO" id="GO:0042765">
    <property type="term" value="C:GPI-anchor transamidase complex"/>
    <property type="evidence" value="ECO:0007669"/>
    <property type="project" value="InterPro"/>
</dbReference>
<comment type="similarity">
    <text evidence="3">Belongs to the PIGS family.</text>
</comment>
<feature type="transmembrane region" description="Helical" evidence="10">
    <location>
        <begin position="482"/>
        <end position="506"/>
    </location>
</feature>
<dbReference type="Proteomes" id="UP000291343">
    <property type="component" value="Unassembled WGS sequence"/>
</dbReference>
<keyword evidence="4" id="KW-0337">GPI-anchor biosynthesis</keyword>
<evidence type="ECO:0008006" key="13">
    <source>
        <dbReference type="Google" id="ProtNLM"/>
    </source>
</evidence>
<organism evidence="11 12">
    <name type="scientific">Laodelphax striatellus</name>
    <name type="common">Small brown planthopper</name>
    <name type="synonym">Delphax striatella</name>
    <dbReference type="NCBI Taxonomy" id="195883"/>
    <lineage>
        <taxon>Eukaryota</taxon>
        <taxon>Metazoa</taxon>
        <taxon>Ecdysozoa</taxon>
        <taxon>Arthropoda</taxon>
        <taxon>Hexapoda</taxon>
        <taxon>Insecta</taxon>
        <taxon>Pterygota</taxon>
        <taxon>Neoptera</taxon>
        <taxon>Paraneoptera</taxon>
        <taxon>Hemiptera</taxon>
        <taxon>Auchenorrhyncha</taxon>
        <taxon>Fulgoroidea</taxon>
        <taxon>Delphacidae</taxon>
        <taxon>Criomorphinae</taxon>
        <taxon>Laodelphax</taxon>
    </lineage>
</organism>
<evidence type="ECO:0000256" key="1">
    <source>
        <dbReference type="ARBA" id="ARBA00004477"/>
    </source>
</evidence>
<evidence type="ECO:0000256" key="10">
    <source>
        <dbReference type="SAM" id="Phobius"/>
    </source>
</evidence>
<accession>A0A482WQF2</accession>
<dbReference type="EMBL" id="QKKF02027609">
    <property type="protein sequence ID" value="RZF35754.1"/>
    <property type="molecule type" value="Genomic_DNA"/>
</dbReference>
<gene>
    <name evidence="11" type="ORF">LSTR_LSTR012052</name>
</gene>
<evidence type="ECO:0000256" key="5">
    <source>
        <dbReference type="ARBA" id="ARBA00022692"/>
    </source>
</evidence>
<evidence type="ECO:0000256" key="2">
    <source>
        <dbReference type="ARBA" id="ARBA00004687"/>
    </source>
</evidence>
<dbReference type="AlphaFoldDB" id="A0A482WQF2"/>
<evidence type="ECO:0000256" key="7">
    <source>
        <dbReference type="ARBA" id="ARBA00022989"/>
    </source>
</evidence>
<proteinExistence type="inferred from homology"/>
<dbReference type="STRING" id="195883.A0A482WQF2"/>
<keyword evidence="8 10" id="KW-0472">Membrane</keyword>